<keyword evidence="2" id="KW-1185">Reference proteome</keyword>
<dbReference type="AlphaFoldDB" id="A0A5P1F4E7"/>
<evidence type="ECO:0000313" key="2">
    <source>
        <dbReference type="Proteomes" id="UP000243459"/>
    </source>
</evidence>
<gene>
    <name evidence="1" type="ORF">A4U43_C04F25900</name>
</gene>
<dbReference type="Gramene" id="ONK72994">
    <property type="protein sequence ID" value="ONK72994"/>
    <property type="gene ID" value="A4U43_C04F25900"/>
</dbReference>
<reference evidence="2" key="1">
    <citation type="journal article" date="2017" name="Nat. Commun.">
        <title>The asparagus genome sheds light on the origin and evolution of a young Y chromosome.</title>
        <authorList>
            <person name="Harkess A."/>
            <person name="Zhou J."/>
            <person name="Xu C."/>
            <person name="Bowers J.E."/>
            <person name="Van der Hulst R."/>
            <person name="Ayyampalayam S."/>
            <person name="Mercati F."/>
            <person name="Riccardi P."/>
            <person name="McKain M.R."/>
            <person name="Kakrana A."/>
            <person name="Tang H."/>
            <person name="Ray J."/>
            <person name="Groenendijk J."/>
            <person name="Arikit S."/>
            <person name="Mathioni S.M."/>
            <person name="Nakano M."/>
            <person name="Shan H."/>
            <person name="Telgmann-Rauber A."/>
            <person name="Kanno A."/>
            <person name="Yue Z."/>
            <person name="Chen H."/>
            <person name="Li W."/>
            <person name="Chen Y."/>
            <person name="Xu X."/>
            <person name="Zhang Y."/>
            <person name="Luo S."/>
            <person name="Chen H."/>
            <person name="Gao J."/>
            <person name="Mao Z."/>
            <person name="Pires J.C."/>
            <person name="Luo M."/>
            <person name="Kudrna D."/>
            <person name="Wing R.A."/>
            <person name="Meyers B.C."/>
            <person name="Yi K."/>
            <person name="Kong H."/>
            <person name="Lavrijsen P."/>
            <person name="Sunseri F."/>
            <person name="Falavigna A."/>
            <person name="Ye Y."/>
            <person name="Leebens-Mack J.H."/>
            <person name="Chen G."/>
        </authorList>
    </citation>
    <scope>NUCLEOTIDE SEQUENCE [LARGE SCALE GENOMIC DNA]</scope>
    <source>
        <strain evidence="2">cv. DH0086</strain>
    </source>
</reference>
<sequence>MLESVIAASDVDAGVTGSQPAALPDQLARGPHAAFYDASADNGGGSTVNESCSWRVFSARDIQWGPEAENQECLNEEESGVQFLE</sequence>
<organism evidence="1 2">
    <name type="scientific">Asparagus officinalis</name>
    <name type="common">Garden asparagus</name>
    <dbReference type="NCBI Taxonomy" id="4686"/>
    <lineage>
        <taxon>Eukaryota</taxon>
        <taxon>Viridiplantae</taxon>
        <taxon>Streptophyta</taxon>
        <taxon>Embryophyta</taxon>
        <taxon>Tracheophyta</taxon>
        <taxon>Spermatophyta</taxon>
        <taxon>Magnoliopsida</taxon>
        <taxon>Liliopsida</taxon>
        <taxon>Asparagales</taxon>
        <taxon>Asparagaceae</taxon>
        <taxon>Asparagoideae</taxon>
        <taxon>Asparagus</taxon>
    </lineage>
</organism>
<dbReference type="Proteomes" id="UP000243459">
    <property type="component" value="Chromosome 4"/>
</dbReference>
<name>A0A5P1F4E7_ASPOF</name>
<proteinExistence type="predicted"/>
<protein>
    <submittedName>
        <fullName evidence="1">Uncharacterized protein</fullName>
    </submittedName>
</protein>
<accession>A0A5P1F4E7</accession>
<dbReference type="EMBL" id="CM007384">
    <property type="protein sequence ID" value="ONK72994.1"/>
    <property type="molecule type" value="Genomic_DNA"/>
</dbReference>
<evidence type="ECO:0000313" key="1">
    <source>
        <dbReference type="EMBL" id="ONK72994.1"/>
    </source>
</evidence>